<gene>
    <name evidence="1" type="ORF">R3W88_000833</name>
</gene>
<dbReference type="InterPro" id="IPR038765">
    <property type="entry name" value="Papain-like_cys_pep_sf"/>
</dbReference>
<dbReference type="PANTHER" id="PTHR31470">
    <property type="entry name" value="CYSTEINE PROTEINASES SUPERFAMILY PROTEIN-RELATED-RELATED"/>
    <property type="match status" value="1"/>
</dbReference>
<protein>
    <recommendedName>
        <fullName evidence="3">Ubiquitin-like protease family profile domain-containing protein</fullName>
    </recommendedName>
</protein>
<accession>A0AAV9MGS9</accession>
<dbReference type="Gene3D" id="3.40.395.10">
    <property type="entry name" value="Adenoviral Proteinase, Chain A"/>
    <property type="match status" value="1"/>
</dbReference>
<evidence type="ECO:0008006" key="3">
    <source>
        <dbReference type="Google" id="ProtNLM"/>
    </source>
</evidence>
<dbReference type="PANTHER" id="PTHR31470:SF56">
    <property type="entry name" value="ULP1 PROTEASE FAMILY, C-TERMINAL CATALYTIC DOMAIN CONTAINING PROTEIN"/>
    <property type="match status" value="1"/>
</dbReference>
<evidence type="ECO:0000313" key="1">
    <source>
        <dbReference type="EMBL" id="KAK4737136.1"/>
    </source>
</evidence>
<sequence length="578" mass="67011">MLKGKEKLLEVHYPHDSDFEDEIPMSNRLRVNNDQCSKGVDGVSGSKGVIGVKLKGVSMVSKKRKKTTQPPKVFKADFIRVFNEDGLILEEDFFNMSMIYLISTFILSYPPKYSHIPKDHFLWVESGQYITQMEKDLDYEKFEGFSLIYFDHLKKGMFRKYGNQFIFKDLVFMDDELACIEAENLSVLTDLAFNKKREHDRYVRQNENVQIQSVVRKNDRFCLIILHTILEKIAQEVVMVHNDLEKFEKNVDAKFVEMKAFMDSAFKHIIEELKSLQNDVLTNKDLVKHMFDVDSENRFVTPLGVVEVQNVQVKPLGNVEAEDTHVTPAQHVRTKLPGKYAHSPYTHLSESGGTSGKTLIYCSWKHPFVHYNGFNMHNDVISHFQKFIINKLSRKSGKVSTKNPIDPPFEFGVGRHIDLIMYYLRKFCKYGPDNSVRVTTTDSFSSSGDAFHWFLVVFSIRSRCLYIYDSFYGFGTKHTKAVMSLVRKLSKMIPLFLVTTDYYGLRKDIDWNTDVYYSKKPVGDPLACMKRDMDISMPIFYCEKLCFQYGALLWNYGKRKIDTDAASEKEDFGKGGHE</sequence>
<keyword evidence="2" id="KW-1185">Reference proteome</keyword>
<dbReference type="Proteomes" id="UP001311915">
    <property type="component" value="Unassembled WGS sequence"/>
</dbReference>
<name>A0AAV9MGS9_9SOLN</name>
<proteinExistence type="predicted"/>
<organism evidence="1 2">
    <name type="scientific">Solanum pinnatisectum</name>
    <name type="common">tansyleaf nightshade</name>
    <dbReference type="NCBI Taxonomy" id="50273"/>
    <lineage>
        <taxon>Eukaryota</taxon>
        <taxon>Viridiplantae</taxon>
        <taxon>Streptophyta</taxon>
        <taxon>Embryophyta</taxon>
        <taxon>Tracheophyta</taxon>
        <taxon>Spermatophyta</taxon>
        <taxon>Magnoliopsida</taxon>
        <taxon>eudicotyledons</taxon>
        <taxon>Gunneridae</taxon>
        <taxon>Pentapetalae</taxon>
        <taxon>asterids</taxon>
        <taxon>lamiids</taxon>
        <taxon>Solanales</taxon>
        <taxon>Solanaceae</taxon>
        <taxon>Solanoideae</taxon>
        <taxon>Solaneae</taxon>
        <taxon>Solanum</taxon>
    </lineage>
</organism>
<dbReference type="SUPFAM" id="SSF54001">
    <property type="entry name" value="Cysteine proteinases"/>
    <property type="match status" value="1"/>
</dbReference>
<dbReference type="EMBL" id="JAWPEI010000001">
    <property type="protein sequence ID" value="KAK4737136.1"/>
    <property type="molecule type" value="Genomic_DNA"/>
</dbReference>
<comment type="caution">
    <text evidence="1">The sequence shown here is derived from an EMBL/GenBank/DDBJ whole genome shotgun (WGS) entry which is preliminary data.</text>
</comment>
<dbReference type="AlphaFoldDB" id="A0AAV9MGS9"/>
<reference evidence="1 2" key="1">
    <citation type="submission" date="2023-10" db="EMBL/GenBank/DDBJ databases">
        <title>Genome-Wide Identification Analysis in wild type Solanum Pinnatisectum Reveals Some Genes Defensing Phytophthora Infestans.</title>
        <authorList>
            <person name="Sun C."/>
        </authorList>
    </citation>
    <scope>NUCLEOTIDE SEQUENCE [LARGE SCALE GENOMIC DNA]</scope>
    <source>
        <strain evidence="1">LQN</strain>
        <tissue evidence="1">Leaf</tissue>
    </source>
</reference>
<evidence type="ECO:0000313" key="2">
    <source>
        <dbReference type="Proteomes" id="UP001311915"/>
    </source>
</evidence>